<dbReference type="RefSeq" id="WP_379580085.1">
    <property type="nucleotide sequence ID" value="NZ_JBHUFV010000061.1"/>
</dbReference>
<evidence type="ECO:0000259" key="1">
    <source>
        <dbReference type="Pfam" id="PF04149"/>
    </source>
</evidence>
<dbReference type="InterPro" id="IPR007278">
    <property type="entry name" value="DUF397"/>
</dbReference>
<name>A0ABW4T8Y9_9ACTN</name>
<dbReference type="Pfam" id="PF04149">
    <property type="entry name" value="DUF397"/>
    <property type="match status" value="1"/>
</dbReference>
<proteinExistence type="predicted"/>
<organism evidence="2 3">
    <name type="scientific">Nonomuraea mangrovi</name>
    <dbReference type="NCBI Taxonomy" id="2316207"/>
    <lineage>
        <taxon>Bacteria</taxon>
        <taxon>Bacillati</taxon>
        <taxon>Actinomycetota</taxon>
        <taxon>Actinomycetes</taxon>
        <taxon>Streptosporangiales</taxon>
        <taxon>Streptosporangiaceae</taxon>
        <taxon>Nonomuraea</taxon>
    </lineage>
</organism>
<accession>A0ABW4T8Y9</accession>
<keyword evidence="3" id="KW-1185">Reference proteome</keyword>
<evidence type="ECO:0000313" key="2">
    <source>
        <dbReference type="EMBL" id="MFD1938221.1"/>
    </source>
</evidence>
<protein>
    <submittedName>
        <fullName evidence="2">DUF397 domain-containing protein</fullName>
    </submittedName>
</protein>
<comment type="caution">
    <text evidence="2">The sequence shown here is derived from an EMBL/GenBank/DDBJ whole genome shotgun (WGS) entry which is preliminary data.</text>
</comment>
<dbReference type="EMBL" id="JBHUFV010000061">
    <property type="protein sequence ID" value="MFD1938221.1"/>
    <property type="molecule type" value="Genomic_DNA"/>
</dbReference>
<evidence type="ECO:0000313" key="3">
    <source>
        <dbReference type="Proteomes" id="UP001597368"/>
    </source>
</evidence>
<dbReference type="Proteomes" id="UP001597368">
    <property type="component" value="Unassembled WGS sequence"/>
</dbReference>
<gene>
    <name evidence="2" type="ORF">ACFSKW_42765</name>
</gene>
<reference evidence="3" key="1">
    <citation type="journal article" date="2019" name="Int. J. Syst. Evol. Microbiol.">
        <title>The Global Catalogue of Microorganisms (GCM) 10K type strain sequencing project: providing services to taxonomists for standard genome sequencing and annotation.</title>
        <authorList>
            <consortium name="The Broad Institute Genomics Platform"/>
            <consortium name="The Broad Institute Genome Sequencing Center for Infectious Disease"/>
            <person name="Wu L."/>
            <person name="Ma J."/>
        </authorList>
    </citation>
    <scope>NUCLEOTIDE SEQUENCE [LARGE SCALE GENOMIC DNA]</scope>
    <source>
        <strain evidence="3">ICMP 6774ER</strain>
    </source>
</reference>
<sequence length="63" mass="6974">MHDAPAWRKSTHSTEQEFGTCVEVAELGDRLGVRDSKDPGGPHLSFSREAWAAFMSSIRSRAI</sequence>
<feature type="domain" description="DUF397" evidence="1">
    <location>
        <begin position="6"/>
        <end position="59"/>
    </location>
</feature>